<dbReference type="OrthoDB" id="756650at2"/>
<proteinExistence type="predicted"/>
<feature type="transmembrane region" description="Helical" evidence="1">
    <location>
        <begin position="33"/>
        <end position="51"/>
    </location>
</feature>
<feature type="transmembrane region" description="Helical" evidence="1">
    <location>
        <begin position="7"/>
        <end position="27"/>
    </location>
</feature>
<gene>
    <name evidence="2" type="ORF">A8C56_06220</name>
</gene>
<keyword evidence="1" id="KW-1133">Transmembrane helix</keyword>
<feature type="transmembrane region" description="Helical" evidence="1">
    <location>
        <begin position="144"/>
        <end position="160"/>
    </location>
</feature>
<feature type="transmembrane region" description="Helical" evidence="1">
    <location>
        <begin position="188"/>
        <end position="204"/>
    </location>
</feature>
<dbReference type="Proteomes" id="UP000077667">
    <property type="component" value="Chromosome"/>
</dbReference>
<evidence type="ECO:0000256" key="1">
    <source>
        <dbReference type="SAM" id="Phobius"/>
    </source>
</evidence>
<sequence length="420" mass="48577">MRFYKKIYYLPVLIVLLTIISGLYWISSGQRNTFITWLICFAVIASIIFNKRKYFHPVNKRDYSIVNVYLLWMVAGVIRGAFVAENYWEWKQLAEGSLTLSLPVLVYAFSIPAILGSTLKAWLKYALPLFLVFLLFAGRGSYHFYLGPALFLACFMPLLPKKWKIIFTMLLLLLLFADWTARSQVIKALLAFSMSGGLLLLRRIHKKSRPAWIKSAYWFLCALPVVLLILGITGTFNLFEDMASNKGKYVEKKVVGGEVVEDDISSDTRTFIYTEVIQSAVKHRYIVWGRTPARGNDSESFGYLMAEGLKTGKYERFRNEVCFPNVFTWLGLVGLLLYMFIYLKSAYLAIYRSNNLFIKIVGVFIAFHFMYGWVEDINVFDIMNASIWMAISMGFSAQFRGMNNRQFGLWLRYVFNSNKR</sequence>
<dbReference type="STRING" id="1176587.A8C56_06220"/>
<evidence type="ECO:0000313" key="3">
    <source>
        <dbReference type="Proteomes" id="UP000077667"/>
    </source>
</evidence>
<feature type="transmembrane region" description="Helical" evidence="1">
    <location>
        <begin position="96"/>
        <end position="115"/>
    </location>
</feature>
<keyword evidence="3" id="KW-1185">Reference proteome</keyword>
<keyword evidence="1" id="KW-0472">Membrane</keyword>
<keyword evidence="1" id="KW-0812">Transmembrane</keyword>
<dbReference type="EMBL" id="CP015772">
    <property type="protein sequence ID" value="ANH80631.1"/>
    <property type="molecule type" value="Genomic_DNA"/>
</dbReference>
<feature type="transmembrane region" description="Helical" evidence="1">
    <location>
        <begin position="380"/>
        <end position="399"/>
    </location>
</feature>
<feature type="transmembrane region" description="Helical" evidence="1">
    <location>
        <begin position="326"/>
        <end position="344"/>
    </location>
</feature>
<evidence type="ECO:0000313" key="2">
    <source>
        <dbReference type="EMBL" id="ANH80631.1"/>
    </source>
</evidence>
<protein>
    <recommendedName>
        <fullName evidence="4">O-antigen polymerase</fullName>
    </recommendedName>
</protein>
<dbReference type="AlphaFoldDB" id="A0A1A9I1P9"/>
<evidence type="ECO:0008006" key="4">
    <source>
        <dbReference type="Google" id="ProtNLM"/>
    </source>
</evidence>
<name>A0A1A9I1P9_9BACT</name>
<reference evidence="2 3" key="1">
    <citation type="submission" date="2016-05" db="EMBL/GenBank/DDBJ databases">
        <title>Niabella ginsenosidivorans BS26 whole genome sequencing.</title>
        <authorList>
            <person name="Im W.T."/>
            <person name="Siddiqi M.Z."/>
        </authorList>
    </citation>
    <scope>NUCLEOTIDE SEQUENCE [LARGE SCALE GENOMIC DNA]</scope>
    <source>
        <strain evidence="2 3">BS26</strain>
    </source>
</reference>
<feature type="transmembrane region" description="Helical" evidence="1">
    <location>
        <begin position="356"/>
        <end position="374"/>
    </location>
</feature>
<organism evidence="2 3">
    <name type="scientific">Niabella ginsenosidivorans</name>
    <dbReference type="NCBI Taxonomy" id="1176587"/>
    <lineage>
        <taxon>Bacteria</taxon>
        <taxon>Pseudomonadati</taxon>
        <taxon>Bacteroidota</taxon>
        <taxon>Chitinophagia</taxon>
        <taxon>Chitinophagales</taxon>
        <taxon>Chitinophagaceae</taxon>
        <taxon>Niabella</taxon>
    </lineage>
</organism>
<dbReference type="KEGG" id="nia:A8C56_06220"/>
<feature type="transmembrane region" description="Helical" evidence="1">
    <location>
        <begin position="216"/>
        <end position="239"/>
    </location>
</feature>
<feature type="transmembrane region" description="Helical" evidence="1">
    <location>
        <begin position="63"/>
        <end position="84"/>
    </location>
</feature>
<dbReference type="RefSeq" id="WP_067753438.1">
    <property type="nucleotide sequence ID" value="NZ_CP015772.1"/>
</dbReference>
<accession>A0A1A9I1P9</accession>